<evidence type="ECO:0000313" key="3">
    <source>
        <dbReference type="EMBL" id="GMK55391.1"/>
    </source>
</evidence>
<dbReference type="InterPro" id="IPR046985">
    <property type="entry name" value="IP5"/>
</dbReference>
<dbReference type="PANTHER" id="PTHR11200">
    <property type="entry name" value="INOSITOL 5-PHOSPHATASE"/>
    <property type="match status" value="1"/>
</dbReference>
<dbReference type="Gene3D" id="3.60.10.10">
    <property type="entry name" value="Endonuclease/exonuclease/phosphatase"/>
    <property type="match status" value="2"/>
</dbReference>
<reference evidence="3" key="1">
    <citation type="journal article" date="2023" name="BMC Genomics">
        <title>Chromosome-level genome assemblies of Cutaneotrichosporon spp. (Trichosporonales, Basidiomycota) reveal imbalanced evolution between nucleotide sequences and chromosome synteny.</title>
        <authorList>
            <person name="Kobayashi Y."/>
            <person name="Kayamori A."/>
            <person name="Aoki K."/>
            <person name="Shiwa Y."/>
            <person name="Matsutani M."/>
            <person name="Fujita N."/>
            <person name="Sugita T."/>
            <person name="Iwasaki W."/>
            <person name="Tanaka N."/>
            <person name="Takashima M."/>
        </authorList>
    </citation>
    <scope>NUCLEOTIDE SEQUENCE</scope>
    <source>
        <strain evidence="3">HIS016</strain>
    </source>
</reference>
<feature type="compositionally biased region" description="Basic residues" evidence="1">
    <location>
        <begin position="508"/>
        <end position="521"/>
    </location>
</feature>
<dbReference type="InterPro" id="IPR036691">
    <property type="entry name" value="Endo/exonu/phosph_ase_sf"/>
</dbReference>
<dbReference type="Pfam" id="PF22669">
    <property type="entry name" value="Exo_endo_phos2"/>
    <property type="match status" value="1"/>
</dbReference>
<feature type="compositionally biased region" description="Basic and acidic residues" evidence="1">
    <location>
        <begin position="222"/>
        <end position="236"/>
    </location>
</feature>
<feature type="region of interest" description="Disordered" evidence="1">
    <location>
        <begin position="494"/>
        <end position="526"/>
    </location>
</feature>
<feature type="compositionally biased region" description="Low complexity" evidence="1">
    <location>
        <begin position="857"/>
        <end position="874"/>
    </location>
</feature>
<dbReference type="SMART" id="SM00128">
    <property type="entry name" value="IPPc"/>
    <property type="match status" value="1"/>
</dbReference>
<dbReference type="GO" id="GO:0046856">
    <property type="term" value="P:phosphatidylinositol dephosphorylation"/>
    <property type="evidence" value="ECO:0007669"/>
    <property type="project" value="InterPro"/>
</dbReference>
<dbReference type="GO" id="GO:0004439">
    <property type="term" value="F:phosphatidylinositol-4,5-bisphosphate 5-phosphatase activity"/>
    <property type="evidence" value="ECO:0007669"/>
    <property type="project" value="TreeGrafter"/>
</dbReference>
<feature type="compositionally biased region" description="Basic and acidic residues" evidence="1">
    <location>
        <begin position="401"/>
        <end position="424"/>
    </location>
</feature>
<dbReference type="SUPFAM" id="SSF56219">
    <property type="entry name" value="DNase I-like"/>
    <property type="match status" value="2"/>
</dbReference>
<feature type="compositionally biased region" description="Polar residues" evidence="1">
    <location>
        <begin position="919"/>
        <end position="929"/>
    </location>
</feature>
<feature type="domain" description="Inositol polyphosphate-related phosphatase" evidence="2">
    <location>
        <begin position="534"/>
        <end position="852"/>
    </location>
</feature>
<sequence>MMGSPGSPRRPSSILPNPAEQGGILRRRISSMFLSDADTGSPRPAFALDPDVTKPEPEPFKDRNAIKVKIITWNMADSIPKGDLSVLLGEIPESAYDVPAKGDEIPELALENSHPYHIVVFAAQECPSASGMPRGIGGSLMKGVGLQKSEAARRERDDKKGEHDEKRRQEKETEKVAKKAIREIRKEFLERTTAEKDALQAIKGLRREFKEREGSPANLKDIIGKDKDTTEKEKDVSGLGSNVSTAADDISVKSKTVVTAESSSDGDSSSSEETHTNSRADSVNERSLTSGSEGISAADQGHLASSPASTTAISPGGVAAVPSPEAVRLAASPPAAVRPSNDVVGPDVTDSLREDMAIASSNGDCLYSASEPAEPKPAPDSKGCIGEPAPSPASQAPNPPAKDKSSREQLRIDTQYKRKSDPKDTLSGARSLPAFDIGLGSPMTDRAGAMGRKGWSHMLEEWFCAGPPNPCRDLSPVPSPPMDESDMGTQRISGEYLSPSIASQTAPSRRRAWSMSHKRSSSLRSTTRPTIIGQDVQIPVPGANGILATPSVPFGRPLSGQSIQSLDTVASSLLASQEDRRLGRPSGVREMGRSPVVFDSPTMDDPPFKRSCRQPGGGPYVQLIKERLMGLYVHVFVYKGCEHLVEGVDKDFVRTGLAGGRIGNKGGIGISLNLKGHRLLFVNAHLAAHAECNDDRIANINKIKSELRPNCFLPQDDPRTSMQDITDRFDTTFWCGDLNFRVDISHLHSKWLLKEHRYITVAQEWDQLKMIMNDPKKNPLVGFEEAEITFMPTFKYDIWKSVNATNRDKRSTNVGFPKRSGTTLKAKTQRFINIMRLGRKPTVRSVPRTLSDDASRRSSVSSLRSRGVSESRLSIMSDDQSSRPGAGAGSPHISGASFDSDLVSPAPGTILPDGDTMHRTSSQQSTISVSGLKLASPPRRPRGLIQSFSGRDLTEDLEEEEACTTDTRTGVYDTSKKGRIPSWCDRVLWKTHVIPDAIEDPAADSGDDESVASNGPLMRLSNVFSTLSGRMRRRSSFYGDVDQPRALFSRMANSTSAPYGLVGAIPDNHHIAPVERIAGVTLAPNKSVLPDQPIPSWHATPISQDEEVFESDPPTPADGEVPTNESPEQLNGILPVPPLPAHIRSLSTPRKRGLSVAFEQPPVSAQSLRRDMFPTAEAIDLPALLSQNSIGFGPSPLSHRLSHGRRASGATDSMSSRNQSLSRRLSMSSIGSIGSSASRTRRRSEDVSYLRDSNSTQLHPLKAVRSTGQLDPRSHPHRGSDGGLDAPYVGLNALTRFFRGLPGRFHSRVSLFPGSEAEVEEAVSEVPRRHLAGEVQVLHYGTLEDAEMRRLEGRSDHYPLIFSAAVFI</sequence>
<organism evidence="3 4">
    <name type="scientific">Cutaneotrichosporon spelunceum</name>
    <dbReference type="NCBI Taxonomy" id="1672016"/>
    <lineage>
        <taxon>Eukaryota</taxon>
        <taxon>Fungi</taxon>
        <taxon>Dikarya</taxon>
        <taxon>Basidiomycota</taxon>
        <taxon>Agaricomycotina</taxon>
        <taxon>Tremellomycetes</taxon>
        <taxon>Trichosporonales</taxon>
        <taxon>Trichosporonaceae</taxon>
        <taxon>Cutaneotrichosporon</taxon>
    </lineage>
</organism>
<feature type="compositionally biased region" description="Low complexity" evidence="1">
    <location>
        <begin position="261"/>
        <end position="271"/>
    </location>
</feature>
<feature type="region of interest" description="Disordered" evidence="1">
    <location>
        <begin position="35"/>
        <end position="59"/>
    </location>
</feature>
<feature type="region of interest" description="Disordered" evidence="1">
    <location>
        <begin position="1105"/>
        <end position="1130"/>
    </location>
</feature>
<keyword evidence="4" id="KW-1185">Reference proteome</keyword>
<feature type="compositionally biased region" description="Low complexity" evidence="1">
    <location>
        <begin position="1"/>
        <end position="13"/>
    </location>
</feature>
<feature type="compositionally biased region" description="Low complexity" evidence="1">
    <location>
        <begin position="1213"/>
        <end position="1238"/>
    </location>
</feature>
<feature type="region of interest" description="Disordered" evidence="1">
    <location>
        <begin position="364"/>
        <end position="440"/>
    </location>
</feature>
<dbReference type="EMBL" id="BTCM01000002">
    <property type="protein sequence ID" value="GMK55391.1"/>
    <property type="molecule type" value="Genomic_DNA"/>
</dbReference>
<name>A0AAD3TR40_9TREE</name>
<reference evidence="3" key="2">
    <citation type="submission" date="2023-06" db="EMBL/GenBank/DDBJ databases">
        <authorList>
            <person name="Kobayashi Y."/>
            <person name="Kayamori A."/>
            <person name="Aoki K."/>
            <person name="Shiwa Y."/>
            <person name="Fujita N."/>
            <person name="Sugita T."/>
            <person name="Iwasaki W."/>
            <person name="Tanaka N."/>
            <person name="Takashima M."/>
        </authorList>
    </citation>
    <scope>NUCLEOTIDE SEQUENCE</scope>
    <source>
        <strain evidence="3">HIS016</strain>
    </source>
</reference>
<feature type="region of interest" description="Disordered" evidence="1">
    <location>
        <begin position="842"/>
        <end position="956"/>
    </location>
</feature>
<evidence type="ECO:0000259" key="2">
    <source>
        <dbReference type="SMART" id="SM00128"/>
    </source>
</evidence>
<feature type="region of interest" description="Disordered" evidence="1">
    <location>
        <begin position="580"/>
        <end position="612"/>
    </location>
</feature>
<feature type="compositionally biased region" description="Basic and acidic residues" evidence="1">
    <location>
        <begin position="150"/>
        <end position="176"/>
    </location>
</feature>
<accession>A0AAD3TR40</accession>
<feature type="compositionally biased region" description="Basic and acidic residues" evidence="1">
    <location>
        <begin position="205"/>
        <end position="214"/>
    </location>
</feature>
<feature type="region of interest" description="Disordered" evidence="1">
    <location>
        <begin position="1196"/>
        <end position="1284"/>
    </location>
</feature>
<gene>
    <name evidence="3" type="ORF">CspeluHIS016_0204470</name>
</gene>
<protein>
    <recommendedName>
        <fullName evidence="2">Inositol polyphosphate-related phosphatase domain-containing protein</fullName>
    </recommendedName>
</protein>
<evidence type="ECO:0000256" key="1">
    <source>
        <dbReference type="SAM" id="MobiDB-lite"/>
    </source>
</evidence>
<feature type="region of interest" description="Disordered" evidence="1">
    <location>
        <begin position="133"/>
        <end position="176"/>
    </location>
</feature>
<feature type="region of interest" description="Disordered" evidence="1">
    <location>
        <begin position="1"/>
        <end position="21"/>
    </location>
</feature>
<comment type="caution">
    <text evidence="3">The sequence shown here is derived from an EMBL/GenBank/DDBJ whole genome shotgun (WGS) entry which is preliminary data.</text>
</comment>
<feature type="compositionally biased region" description="Basic and acidic residues" evidence="1">
    <location>
        <begin position="272"/>
        <end position="284"/>
    </location>
</feature>
<feature type="compositionally biased region" description="Low complexity" evidence="1">
    <location>
        <begin position="304"/>
        <end position="315"/>
    </location>
</feature>
<dbReference type="Proteomes" id="UP001222932">
    <property type="component" value="Unassembled WGS sequence"/>
</dbReference>
<evidence type="ECO:0000313" key="4">
    <source>
        <dbReference type="Proteomes" id="UP001222932"/>
    </source>
</evidence>
<feature type="region of interest" description="Disordered" evidence="1">
    <location>
        <begin position="205"/>
        <end position="348"/>
    </location>
</feature>
<dbReference type="PANTHER" id="PTHR11200:SF275">
    <property type="entry name" value="LD06095P"/>
    <property type="match status" value="1"/>
</dbReference>
<proteinExistence type="predicted"/>
<dbReference type="InterPro" id="IPR000300">
    <property type="entry name" value="IPPc"/>
</dbReference>